<feature type="signal peptide" evidence="4">
    <location>
        <begin position="1"/>
        <end position="15"/>
    </location>
</feature>
<comment type="caution">
    <text evidence="5">The sequence shown here is derived from an EMBL/GenBank/DDBJ whole genome shotgun (WGS) entry which is preliminary data.</text>
</comment>
<accession>A0ABR1J8X5</accession>
<keyword evidence="6" id="KW-1185">Reference proteome</keyword>
<comment type="similarity">
    <text evidence="1 3">Belongs to the short-chain dehydrogenases/reductases (SDR) family.</text>
</comment>
<dbReference type="Gene3D" id="3.40.50.720">
    <property type="entry name" value="NAD(P)-binding Rossmann-like Domain"/>
    <property type="match status" value="1"/>
</dbReference>
<evidence type="ECO:0000256" key="4">
    <source>
        <dbReference type="SAM" id="SignalP"/>
    </source>
</evidence>
<dbReference type="Proteomes" id="UP001498398">
    <property type="component" value="Unassembled WGS sequence"/>
</dbReference>
<dbReference type="CDD" id="cd05374">
    <property type="entry name" value="17beta-HSD-like_SDR_c"/>
    <property type="match status" value="1"/>
</dbReference>
<sequence>MPLVWLITGVSSGLGLHLAQIVLTRGDKVIATTRGPRVHHDDLPVSDANLKLIQLDLDWDTKRIEATVIQAIQTWGRVDVLVNNAGYSHKGLAEEVGSAGFKQQFQTNFFGLMDVTNAVLPHMRQRRSGTIVNIGSRTSWRPDFPGGSIYGSSKAAVRVYSESLATEIAPFGIRMLIVEPASFKSDTYIKTPWDDRNPIPDYADLVTQIQEVLRVRGSTVKGDPHKGMSVVADVVRGEGVAKGKEWPLYLLLGDQAISGFKEKAEIILQKTREWEPIMANLNCDE</sequence>
<reference evidence="5 6" key="1">
    <citation type="submission" date="2024-01" db="EMBL/GenBank/DDBJ databases">
        <title>A draft genome for the cacao thread blight pathogen Marasmiellus scandens.</title>
        <authorList>
            <person name="Baruah I.K."/>
            <person name="Leung J."/>
            <person name="Bukari Y."/>
            <person name="Amoako-Attah I."/>
            <person name="Meinhardt L.W."/>
            <person name="Bailey B.A."/>
            <person name="Cohen S.P."/>
        </authorList>
    </citation>
    <scope>NUCLEOTIDE SEQUENCE [LARGE SCALE GENOMIC DNA]</scope>
    <source>
        <strain evidence="5 6">GH-19</strain>
    </source>
</reference>
<dbReference type="PANTHER" id="PTHR43976:SF16">
    <property type="entry name" value="SHORT-CHAIN DEHYDROGENASE_REDUCTASE FAMILY PROTEIN"/>
    <property type="match status" value="1"/>
</dbReference>
<dbReference type="PRINTS" id="PR00080">
    <property type="entry name" value="SDRFAMILY"/>
</dbReference>
<evidence type="ECO:0000256" key="3">
    <source>
        <dbReference type="RuleBase" id="RU000363"/>
    </source>
</evidence>
<evidence type="ECO:0000256" key="1">
    <source>
        <dbReference type="ARBA" id="ARBA00006484"/>
    </source>
</evidence>
<dbReference type="SUPFAM" id="SSF51735">
    <property type="entry name" value="NAD(P)-binding Rossmann-fold domains"/>
    <property type="match status" value="1"/>
</dbReference>
<name>A0ABR1J8X5_9AGAR</name>
<dbReference type="PRINTS" id="PR00081">
    <property type="entry name" value="GDHRDH"/>
</dbReference>
<evidence type="ECO:0000256" key="2">
    <source>
        <dbReference type="ARBA" id="ARBA00023002"/>
    </source>
</evidence>
<dbReference type="InterPro" id="IPR036291">
    <property type="entry name" value="NAD(P)-bd_dom_sf"/>
</dbReference>
<protein>
    <submittedName>
        <fullName evidence="5">Uncharacterized protein</fullName>
    </submittedName>
</protein>
<dbReference type="EMBL" id="JBANRG010000032">
    <property type="protein sequence ID" value="KAK7450999.1"/>
    <property type="molecule type" value="Genomic_DNA"/>
</dbReference>
<dbReference type="Pfam" id="PF00106">
    <property type="entry name" value="adh_short"/>
    <property type="match status" value="1"/>
</dbReference>
<organism evidence="5 6">
    <name type="scientific">Marasmiellus scandens</name>
    <dbReference type="NCBI Taxonomy" id="2682957"/>
    <lineage>
        <taxon>Eukaryota</taxon>
        <taxon>Fungi</taxon>
        <taxon>Dikarya</taxon>
        <taxon>Basidiomycota</taxon>
        <taxon>Agaricomycotina</taxon>
        <taxon>Agaricomycetes</taxon>
        <taxon>Agaricomycetidae</taxon>
        <taxon>Agaricales</taxon>
        <taxon>Marasmiineae</taxon>
        <taxon>Omphalotaceae</taxon>
        <taxon>Marasmiellus</taxon>
    </lineage>
</organism>
<dbReference type="InterPro" id="IPR002347">
    <property type="entry name" value="SDR_fam"/>
</dbReference>
<evidence type="ECO:0000313" key="5">
    <source>
        <dbReference type="EMBL" id="KAK7450999.1"/>
    </source>
</evidence>
<dbReference type="PANTHER" id="PTHR43976">
    <property type="entry name" value="SHORT CHAIN DEHYDROGENASE"/>
    <property type="match status" value="1"/>
</dbReference>
<gene>
    <name evidence="5" type="ORF">VKT23_012676</name>
</gene>
<dbReference type="InterPro" id="IPR051911">
    <property type="entry name" value="SDR_oxidoreductase"/>
</dbReference>
<keyword evidence="4" id="KW-0732">Signal</keyword>
<proteinExistence type="inferred from homology"/>
<keyword evidence="2" id="KW-0560">Oxidoreductase</keyword>
<evidence type="ECO:0000313" key="6">
    <source>
        <dbReference type="Proteomes" id="UP001498398"/>
    </source>
</evidence>
<feature type="chain" id="PRO_5046655020" evidence="4">
    <location>
        <begin position="16"/>
        <end position="285"/>
    </location>
</feature>